<protein>
    <submittedName>
        <fullName evidence="2">Transposase</fullName>
    </submittedName>
</protein>
<name>A0A7I4YZV0_HAECO</name>
<accession>A0A7I4YZV0</accession>
<organism evidence="1 2">
    <name type="scientific">Haemonchus contortus</name>
    <name type="common">Barber pole worm</name>
    <dbReference type="NCBI Taxonomy" id="6289"/>
    <lineage>
        <taxon>Eukaryota</taxon>
        <taxon>Metazoa</taxon>
        <taxon>Ecdysozoa</taxon>
        <taxon>Nematoda</taxon>
        <taxon>Chromadorea</taxon>
        <taxon>Rhabditida</taxon>
        <taxon>Rhabditina</taxon>
        <taxon>Rhabditomorpha</taxon>
        <taxon>Strongyloidea</taxon>
        <taxon>Trichostrongylidae</taxon>
        <taxon>Haemonchus</taxon>
    </lineage>
</organism>
<keyword evidence="1" id="KW-1185">Reference proteome</keyword>
<dbReference type="AlphaFoldDB" id="A0A7I4YZV0"/>
<sequence length="93" mass="10260">APMNFRNDLDAVKSALSTVDWVEGQLLYGAYSTIDPSSRNSQSAARNRRTYLLARNKLLGTVAATGECLNQLASKVITLQHVVFYIRKKSGLD</sequence>
<reference evidence="2" key="1">
    <citation type="submission" date="2020-12" db="UniProtKB">
        <authorList>
            <consortium name="WormBaseParasite"/>
        </authorList>
    </citation>
    <scope>IDENTIFICATION</scope>
    <source>
        <strain evidence="2">MHco3</strain>
    </source>
</reference>
<proteinExistence type="predicted"/>
<evidence type="ECO:0000313" key="1">
    <source>
        <dbReference type="Proteomes" id="UP000025227"/>
    </source>
</evidence>
<dbReference type="Proteomes" id="UP000025227">
    <property type="component" value="Unplaced"/>
</dbReference>
<evidence type="ECO:0000313" key="2">
    <source>
        <dbReference type="WBParaSite" id="HCON_00164020-00001"/>
    </source>
</evidence>
<dbReference type="WBParaSite" id="HCON_00164020-00001">
    <property type="protein sequence ID" value="HCON_00164020-00001"/>
    <property type="gene ID" value="HCON_00164020"/>
</dbReference>